<dbReference type="Gene3D" id="1.10.10.60">
    <property type="entry name" value="Homeodomain-like"/>
    <property type="match status" value="1"/>
</dbReference>
<keyword evidence="2" id="KW-0238">DNA-binding</keyword>
<dbReference type="PROSITE" id="PS01124">
    <property type="entry name" value="HTH_ARAC_FAMILY_2"/>
    <property type="match status" value="1"/>
</dbReference>
<gene>
    <name evidence="5" type="ORF">GGD41_005724</name>
</gene>
<dbReference type="GO" id="GO:0043565">
    <property type="term" value="F:sequence-specific DNA binding"/>
    <property type="evidence" value="ECO:0007669"/>
    <property type="project" value="InterPro"/>
</dbReference>
<dbReference type="PANTHER" id="PTHR46796:SF12">
    <property type="entry name" value="HTH-TYPE DNA-BINDING TRANSCRIPTIONAL ACTIVATOR EUTR"/>
    <property type="match status" value="1"/>
</dbReference>
<evidence type="ECO:0000313" key="6">
    <source>
        <dbReference type="Proteomes" id="UP000572540"/>
    </source>
</evidence>
<evidence type="ECO:0000313" key="5">
    <source>
        <dbReference type="EMBL" id="NYH18496.1"/>
    </source>
</evidence>
<evidence type="ECO:0000256" key="1">
    <source>
        <dbReference type="ARBA" id="ARBA00023015"/>
    </source>
</evidence>
<sequence>MQPVNRTNSAVEIRRCRNIDEQAMLLDAWNQSYCQISRGTFDGSVSSFFAGGVRVLVERLNRTVYQRGQVAGSRVAVGIPFQLEGHALLCGQTSHRDGLHVFSGDGGFEFLSPDKHVVVNLEIEPEAVEDALVRAQLEEIAVRLGARPGVLNVDPARLQGFREVLKQLLDAVAATPTLLDDAGVAAAFEKSVVFGLAEVVPQMRVGDAHAHLQGEARTARNWQLVRQVRGLVEESPDCPLSVAELCARFRASRRTLQYAFEDTVGVNPSAYIRAVRLDHVRRGLRGAQSVTEVATRWGFWHFGNFSNEYRGQFGELPSETWRRARGV</sequence>
<dbReference type="PANTHER" id="PTHR46796">
    <property type="entry name" value="HTH-TYPE TRANSCRIPTIONAL ACTIVATOR RHAS-RELATED"/>
    <property type="match status" value="1"/>
</dbReference>
<dbReference type="Proteomes" id="UP000572540">
    <property type="component" value="Unassembled WGS sequence"/>
</dbReference>
<dbReference type="SMART" id="SM00342">
    <property type="entry name" value="HTH_ARAC"/>
    <property type="match status" value="1"/>
</dbReference>
<dbReference type="GO" id="GO:0003700">
    <property type="term" value="F:DNA-binding transcription factor activity"/>
    <property type="evidence" value="ECO:0007669"/>
    <property type="project" value="InterPro"/>
</dbReference>
<comment type="caution">
    <text evidence="5">The sequence shown here is derived from an EMBL/GenBank/DDBJ whole genome shotgun (WGS) entry which is preliminary data.</text>
</comment>
<dbReference type="InterPro" id="IPR009057">
    <property type="entry name" value="Homeodomain-like_sf"/>
</dbReference>
<dbReference type="Pfam" id="PF12833">
    <property type="entry name" value="HTH_18"/>
    <property type="match status" value="1"/>
</dbReference>
<accession>A0A7Y9WE02</accession>
<dbReference type="InterPro" id="IPR050204">
    <property type="entry name" value="AraC_XylS_family_regulators"/>
</dbReference>
<feature type="domain" description="HTH araC/xylS-type" evidence="4">
    <location>
        <begin position="226"/>
        <end position="323"/>
    </location>
</feature>
<keyword evidence="1" id="KW-0805">Transcription regulation</keyword>
<proteinExistence type="predicted"/>
<keyword evidence="3" id="KW-0804">Transcription</keyword>
<dbReference type="EMBL" id="JACCAU010000001">
    <property type="protein sequence ID" value="NYH18496.1"/>
    <property type="molecule type" value="Genomic_DNA"/>
</dbReference>
<organism evidence="5 6">
    <name type="scientific">Paraburkholderia bryophila</name>
    <dbReference type="NCBI Taxonomy" id="420952"/>
    <lineage>
        <taxon>Bacteria</taxon>
        <taxon>Pseudomonadati</taxon>
        <taxon>Pseudomonadota</taxon>
        <taxon>Betaproteobacteria</taxon>
        <taxon>Burkholderiales</taxon>
        <taxon>Burkholderiaceae</taxon>
        <taxon>Paraburkholderia</taxon>
    </lineage>
</organism>
<evidence type="ECO:0000256" key="2">
    <source>
        <dbReference type="ARBA" id="ARBA00023125"/>
    </source>
</evidence>
<evidence type="ECO:0000259" key="4">
    <source>
        <dbReference type="PROSITE" id="PS01124"/>
    </source>
</evidence>
<evidence type="ECO:0000256" key="3">
    <source>
        <dbReference type="ARBA" id="ARBA00023163"/>
    </source>
</evidence>
<dbReference type="AlphaFoldDB" id="A0A7Y9WE02"/>
<dbReference type="SUPFAM" id="SSF46689">
    <property type="entry name" value="Homeodomain-like"/>
    <property type="match status" value="2"/>
</dbReference>
<name>A0A7Y9WE02_9BURK</name>
<reference evidence="5 6" key="1">
    <citation type="submission" date="2020-07" db="EMBL/GenBank/DDBJ databases">
        <title>Exploring microbial biodiversity for novel pathways involved in the catabolism of aromatic compounds derived from lignin.</title>
        <authorList>
            <person name="Elkins J."/>
        </authorList>
    </citation>
    <scope>NUCLEOTIDE SEQUENCE [LARGE SCALE GENOMIC DNA]</scope>
    <source>
        <strain evidence="5 6">H2C3B</strain>
    </source>
</reference>
<dbReference type="InterPro" id="IPR018060">
    <property type="entry name" value="HTH_AraC"/>
</dbReference>
<dbReference type="RefSeq" id="WP_179706671.1">
    <property type="nucleotide sequence ID" value="NZ_JACCAU010000001.1"/>
</dbReference>
<protein>
    <submittedName>
        <fullName evidence="5">AraC family ethanolamine operon transcriptional activator</fullName>
    </submittedName>
</protein>